<dbReference type="OrthoDB" id="5954308at2759"/>
<evidence type="ECO:0008006" key="4">
    <source>
        <dbReference type="Google" id="ProtNLM"/>
    </source>
</evidence>
<keyword evidence="1" id="KW-1133">Transmembrane helix</keyword>
<dbReference type="AlphaFoldDB" id="A0A095DC72"/>
<reference evidence="2 3" key="2">
    <citation type="journal article" date="2018" name="Proc. Natl. Acad. Sci.">
        <title>RNAi is a critical determinant of centromere evolution in closely related fungi.</title>
        <authorList>
            <person name="Yadav V."/>
            <person name="Sun S."/>
            <person name="Billmyre R.B."/>
            <person name="Thimmappa B.C."/>
            <person name="Shea T."/>
            <person name="Lintner R."/>
            <person name="Bakkeren G."/>
            <person name="Cuomo C.A."/>
            <person name="Heitman J."/>
            <person name="Sanyal K."/>
        </authorList>
    </citation>
    <scope>NUCLEOTIDE SEQUENCE [LARGE SCALE GENOMIC DNA]</scope>
    <source>
        <strain evidence="2 3">R265</strain>
    </source>
</reference>
<dbReference type="VEuPathDB" id="FungiDB:CNBG_4329"/>
<proteinExistence type="predicted"/>
<dbReference type="HOGENOM" id="CLU_1555186_0_0_1"/>
<dbReference type="EMBL" id="CP025768">
    <property type="protein sequence ID" value="KGB78491.1"/>
    <property type="molecule type" value="Genomic_DNA"/>
</dbReference>
<keyword evidence="3" id="KW-1185">Reference proteome</keyword>
<gene>
    <name evidence="2" type="ORF">CNBG_4329</name>
</gene>
<dbReference type="RefSeq" id="XP_062884230.1">
    <property type="nucleotide sequence ID" value="XM_063028275.1"/>
</dbReference>
<evidence type="ECO:0000313" key="2">
    <source>
        <dbReference type="EMBL" id="KGB78491.1"/>
    </source>
</evidence>
<dbReference type="Proteomes" id="UP000029445">
    <property type="component" value="Chromosome 10"/>
</dbReference>
<evidence type="ECO:0000256" key="1">
    <source>
        <dbReference type="SAM" id="Phobius"/>
    </source>
</evidence>
<feature type="transmembrane region" description="Helical" evidence="1">
    <location>
        <begin position="20"/>
        <end position="44"/>
    </location>
</feature>
<organism evidence="2 3">
    <name type="scientific">Cryptococcus deuterogattii (strain R265)</name>
    <name type="common">Cryptococcus gattii VGII (strain R265)</name>
    <dbReference type="NCBI Taxonomy" id="294750"/>
    <lineage>
        <taxon>Eukaryota</taxon>
        <taxon>Fungi</taxon>
        <taxon>Dikarya</taxon>
        <taxon>Basidiomycota</taxon>
        <taxon>Agaricomycotina</taxon>
        <taxon>Tremellomycetes</taxon>
        <taxon>Tremellales</taxon>
        <taxon>Cryptococcaceae</taxon>
        <taxon>Cryptococcus</taxon>
        <taxon>Cryptococcus gattii species complex</taxon>
    </lineage>
</organism>
<dbReference type="InterPro" id="IPR013901">
    <property type="entry name" value="Anthrone_oxy"/>
</dbReference>
<sequence length="177" mass="19324">MPGLLSLPPPSVTLALGGLTTSYVFFANVTDLSWGIVPLLNGRFGAVDIDEKKRAKIWAIYFNRAARGIVGGSVLSALFNFTTAYIHPSPLIRRVTLISGVASLLILPITFTVGLLPVNSRLLEIANGAETTKDDEVKSLVEVWGKKHLLRMPAYTTAWVLSFFALVYDGRIQAKTY</sequence>
<evidence type="ECO:0000313" key="3">
    <source>
        <dbReference type="Proteomes" id="UP000029445"/>
    </source>
</evidence>
<feature type="transmembrane region" description="Helical" evidence="1">
    <location>
        <begin position="98"/>
        <end position="118"/>
    </location>
</feature>
<feature type="transmembrane region" description="Helical" evidence="1">
    <location>
        <begin position="65"/>
        <end position="86"/>
    </location>
</feature>
<protein>
    <recommendedName>
        <fullName evidence="4">Integral membrane protein</fullName>
    </recommendedName>
</protein>
<reference evidence="2 3" key="1">
    <citation type="journal article" date="2011" name="MBio">
        <title>Genome variation in Cryptococcus gattii, an emerging pathogen of immunocompetent hosts.</title>
        <authorList>
            <person name="D'Souza C.A."/>
            <person name="Kronstad J.W."/>
            <person name="Taylor G."/>
            <person name="Warren R."/>
            <person name="Yuen M."/>
            <person name="Hu G."/>
            <person name="Jung W.H."/>
            <person name="Sham A."/>
            <person name="Kidd S.E."/>
            <person name="Tangen K."/>
            <person name="Lee N."/>
            <person name="Zeilmaker T."/>
            <person name="Sawkins J."/>
            <person name="McVicker G."/>
            <person name="Shah S."/>
            <person name="Gnerre S."/>
            <person name="Griggs A."/>
            <person name="Zeng Q."/>
            <person name="Bartlett K."/>
            <person name="Li W."/>
            <person name="Wang X."/>
            <person name="Heitman J."/>
            <person name="Stajich J.E."/>
            <person name="Fraser J.A."/>
            <person name="Meyer W."/>
            <person name="Carter D."/>
            <person name="Schein J."/>
            <person name="Krzywinski M."/>
            <person name="Kwon-Chung K.J."/>
            <person name="Varma A."/>
            <person name="Wang J."/>
            <person name="Brunham R."/>
            <person name="Fyfe M."/>
            <person name="Ouellette B.F."/>
            <person name="Siddiqui A."/>
            <person name="Marra M."/>
            <person name="Jones S."/>
            <person name="Holt R."/>
            <person name="Birren B.W."/>
            <person name="Galagan J.E."/>
            <person name="Cuomo C.A."/>
        </authorList>
    </citation>
    <scope>NUCLEOTIDE SEQUENCE [LARGE SCALE GENOMIC DNA]</scope>
    <source>
        <strain evidence="2 3">R265</strain>
    </source>
</reference>
<keyword evidence="1" id="KW-0472">Membrane</keyword>
<dbReference type="Pfam" id="PF08592">
    <property type="entry name" value="Anthrone_oxy"/>
    <property type="match status" value="1"/>
</dbReference>
<dbReference type="KEGG" id="cdeu:CNBG_4329"/>
<dbReference type="GeneID" id="88180550"/>
<keyword evidence="1" id="KW-0812">Transmembrane</keyword>
<accession>A0A095DC72</accession>
<name>A0A095DC72_CRYD2</name>
<dbReference type="OMA" id="TAMVIMP"/>